<proteinExistence type="predicted"/>
<dbReference type="Gene3D" id="3.90.550.10">
    <property type="entry name" value="Spore Coat Polysaccharide Biosynthesis Protein SpsA, Chain A"/>
    <property type="match status" value="1"/>
</dbReference>
<evidence type="ECO:0000313" key="1">
    <source>
        <dbReference type="EMBL" id="TYP91082.1"/>
    </source>
</evidence>
<dbReference type="OrthoDB" id="8479124at2"/>
<accession>A0A5S5D8M9</accession>
<evidence type="ECO:0000313" key="2">
    <source>
        <dbReference type="Proteomes" id="UP000325105"/>
    </source>
</evidence>
<dbReference type="InterPro" id="IPR029044">
    <property type="entry name" value="Nucleotide-diphossugar_trans"/>
</dbReference>
<evidence type="ECO:0008006" key="3">
    <source>
        <dbReference type="Google" id="ProtNLM"/>
    </source>
</evidence>
<dbReference type="Proteomes" id="UP000325105">
    <property type="component" value="Unassembled WGS sequence"/>
</dbReference>
<dbReference type="EMBL" id="VNHX01000022">
    <property type="protein sequence ID" value="TYP91082.1"/>
    <property type="molecule type" value="Genomic_DNA"/>
</dbReference>
<dbReference type="AlphaFoldDB" id="A0A5S5D8M9"/>
<comment type="caution">
    <text evidence="1">The sequence shown here is derived from an EMBL/GenBank/DDBJ whole genome shotgun (WGS) entry which is preliminary data.</text>
</comment>
<name>A0A5S5D8M9_9SPHI</name>
<gene>
    <name evidence="1" type="ORF">BC792_12249</name>
</gene>
<sequence length="309" mass="35826">MIVFTTLAENDYFYGVAALLNSIVKNGTYGDKIIIGYRGQLPKWLPVLSTSKNGLSFTLNSSFEVELVEVRGDLHMVHEKPKWFRYLTEELEPDADEYFFFDSDIIVINRMSFFGEWVKQGVALCEDVNYDMSADHPIRKQWGRILLQQGFSVENQLSRYYNSGFLGWRKETKEFVNLWDKCSQILEVFSGDMKKFRVNDRTSIVLSTNQDSLNLATMATSLPLSTIGPEAMGFHYGFPLMVHPLGPKPWKRGFLIDFLNGTPPRYADVLFWDLVNSDILNPFSKSKIIKKKIIVRLCKFLSRFYKRRE</sequence>
<organism evidence="1 2">
    <name type="scientific">Sphingobacterium allocomposti</name>
    <dbReference type="NCBI Taxonomy" id="415956"/>
    <lineage>
        <taxon>Bacteria</taxon>
        <taxon>Pseudomonadati</taxon>
        <taxon>Bacteroidota</taxon>
        <taxon>Sphingobacteriia</taxon>
        <taxon>Sphingobacteriales</taxon>
        <taxon>Sphingobacteriaceae</taxon>
        <taxon>Sphingobacterium</taxon>
    </lineage>
</organism>
<keyword evidence="2" id="KW-1185">Reference proteome</keyword>
<reference evidence="1 2" key="1">
    <citation type="submission" date="2019-07" db="EMBL/GenBank/DDBJ databases">
        <title>Genomic Encyclopedia of Archaeal and Bacterial Type Strains, Phase II (KMG-II): from individual species to whole genera.</title>
        <authorList>
            <person name="Goeker M."/>
        </authorList>
    </citation>
    <scope>NUCLEOTIDE SEQUENCE [LARGE SCALE GENOMIC DNA]</scope>
    <source>
        <strain evidence="1 2">DSM 18850</strain>
    </source>
</reference>
<protein>
    <recommendedName>
        <fullName evidence="3">Lipopolysaccharide biosynthesis glycosyltransferase</fullName>
    </recommendedName>
</protein>
<dbReference type="SUPFAM" id="SSF53448">
    <property type="entry name" value="Nucleotide-diphospho-sugar transferases"/>
    <property type="match status" value="1"/>
</dbReference>
<dbReference type="RefSeq" id="WP_148909767.1">
    <property type="nucleotide sequence ID" value="NZ_VNHX01000022.1"/>
</dbReference>